<dbReference type="GO" id="GO:0009252">
    <property type="term" value="P:peptidoglycan biosynthetic process"/>
    <property type="evidence" value="ECO:0007669"/>
    <property type="project" value="UniProtKB-KW"/>
</dbReference>
<keyword evidence="7 8" id="KW-0472">Membrane</keyword>
<feature type="transmembrane region" description="Helical" evidence="8">
    <location>
        <begin position="44"/>
        <end position="71"/>
    </location>
</feature>
<dbReference type="GO" id="GO:0015648">
    <property type="term" value="F:lipid-linked peptidoglycan transporter activity"/>
    <property type="evidence" value="ECO:0007669"/>
    <property type="project" value="TreeGrafter"/>
</dbReference>
<keyword evidence="10" id="KW-1185">Reference proteome</keyword>
<feature type="transmembrane region" description="Helical" evidence="8">
    <location>
        <begin position="470"/>
        <end position="490"/>
    </location>
</feature>
<dbReference type="PANTHER" id="PTHR47019">
    <property type="entry name" value="LIPID II FLIPPASE MURJ"/>
    <property type="match status" value="1"/>
</dbReference>
<feature type="transmembrane region" description="Helical" evidence="8">
    <location>
        <begin position="300"/>
        <end position="325"/>
    </location>
</feature>
<comment type="caution">
    <text evidence="9">The sequence shown here is derived from an EMBL/GenBank/DDBJ whole genome shotgun (WGS) entry which is preliminary data.</text>
</comment>
<feature type="transmembrane region" description="Helical" evidence="8">
    <location>
        <begin position="225"/>
        <end position="248"/>
    </location>
</feature>
<feature type="transmembrane region" description="Helical" evidence="8">
    <location>
        <begin position="378"/>
        <end position="401"/>
    </location>
</feature>
<evidence type="ECO:0000256" key="2">
    <source>
        <dbReference type="ARBA" id="ARBA00022475"/>
    </source>
</evidence>
<dbReference type="InterPro" id="IPR051050">
    <property type="entry name" value="Lipid_II_flippase_MurJ/MviN"/>
</dbReference>
<dbReference type="InterPro" id="IPR004268">
    <property type="entry name" value="MurJ"/>
</dbReference>
<dbReference type="EMBL" id="JACJVR010000060">
    <property type="protein sequence ID" value="MBB6692840.1"/>
    <property type="molecule type" value="Genomic_DNA"/>
</dbReference>
<keyword evidence="5" id="KW-0573">Peptidoglycan synthesis</keyword>
<name>A0A841U459_9BACL</name>
<evidence type="ECO:0000313" key="9">
    <source>
        <dbReference type="EMBL" id="MBB6692840.1"/>
    </source>
</evidence>
<keyword evidence="3 8" id="KW-0812">Transmembrane</keyword>
<dbReference type="GO" id="GO:0008360">
    <property type="term" value="P:regulation of cell shape"/>
    <property type="evidence" value="ECO:0007669"/>
    <property type="project" value="UniProtKB-KW"/>
</dbReference>
<feature type="transmembrane region" description="Helical" evidence="8">
    <location>
        <begin position="92"/>
        <end position="113"/>
    </location>
</feature>
<feature type="transmembrane region" description="Helical" evidence="8">
    <location>
        <begin position="268"/>
        <end position="288"/>
    </location>
</feature>
<dbReference type="NCBIfam" id="TIGR01695">
    <property type="entry name" value="murJ_mviN"/>
    <property type="match status" value="1"/>
</dbReference>
<dbReference type="PRINTS" id="PR01806">
    <property type="entry name" value="VIRFACTRMVIN"/>
</dbReference>
<proteinExistence type="predicted"/>
<feature type="transmembrane region" description="Helical" evidence="8">
    <location>
        <begin position="125"/>
        <end position="143"/>
    </location>
</feature>
<evidence type="ECO:0000256" key="5">
    <source>
        <dbReference type="ARBA" id="ARBA00022984"/>
    </source>
</evidence>
<dbReference type="RefSeq" id="WP_185136829.1">
    <property type="nucleotide sequence ID" value="NZ_BORM01000001.1"/>
</dbReference>
<evidence type="ECO:0000256" key="8">
    <source>
        <dbReference type="SAM" id="Phobius"/>
    </source>
</evidence>
<reference evidence="9 10" key="1">
    <citation type="submission" date="2020-08" db="EMBL/GenBank/DDBJ databases">
        <title>Cohnella phylogeny.</title>
        <authorList>
            <person name="Dunlap C."/>
        </authorList>
    </citation>
    <scope>NUCLEOTIDE SEQUENCE [LARGE SCALE GENOMIC DNA]</scope>
    <source>
        <strain evidence="9 10">DSM 25239</strain>
    </source>
</reference>
<feature type="transmembrane region" description="Helical" evidence="8">
    <location>
        <begin position="345"/>
        <end position="366"/>
    </location>
</feature>
<protein>
    <submittedName>
        <fullName evidence="9">Murein biosynthesis integral membrane protein MurJ</fullName>
    </submittedName>
</protein>
<dbReference type="PANTHER" id="PTHR47019:SF1">
    <property type="entry name" value="LIPID II FLIPPASE MURJ"/>
    <property type="match status" value="1"/>
</dbReference>
<evidence type="ECO:0000256" key="1">
    <source>
        <dbReference type="ARBA" id="ARBA00004651"/>
    </source>
</evidence>
<feature type="transmembrane region" description="Helical" evidence="8">
    <location>
        <begin position="155"/>
        <end position="176"/>
    </location>
</feature>
<dbReference type="GO" id="GO:0005886">
    <property type="term" value="C:plasma membrane"/>
    <property type="evidence" value="ECO:0007669"/>
    <property type="project" value="UniProtKB-SubCell"/>
</dbReference>
<sequence length="520" mass="55969">MNSKAIVSGALILLVGNVLSSLLGLVREMLMAAHYGTGIDMDAYLFALTIPGFLLTFASGIYSSGFIPLYIKEKVDSGEEKASLLYSNSINLSLLLLAVVTAGCYLGSEYLAGAFAIDAAAQDKIMRLLWILLPSMFFFTLSYAQSMVLNSVNHFTMPALLTVLNNIVVIGFMLALHRSLGIYSAAIGYVLGTALQFAVQLPVMRRYKLKYRFYLSFKDESVRRLARISIPIAGLVLIDQCTVLASRFFASSLEPGSASAINYASRLVMLPVTLFGTAIISSAFPSAVQMQAENKLREYGSVLSATVKSMILLLAPVAVLCASLSPDIIRAMLERGAFDTKATAMTATAFAIVAIGIPMFPVRDFFVKLLISRGNNRAPIVSTALYGAVFVAGCFALVPLIQYKAIAVANIAALVASLVYLLIAFGRQGRDIPLKVPLSFLLKVGASTGLSAIGALVFRRECLPWAAAYVPDTVATILTLALGMGLYALLAKLMKVEEIAFVYDKLTARFRPGKRREASA</sequence>
<organism evidence="9 10">
    <name type="scientific">Cohnella xylanilytica</name>
    <dbReference type="NCBI Taxonomy" id="557555"/>
    <lineage>
        <taxon>Bacteria</taxon>
        <taxon>Bacillati</taxon>
        <taxon>Bacillota</taxon>
        <taxon>Bacilli</taxon>
        <taxon>Bacillales</taxon>
        <taxon>Paenibacillaceae</taxon>
        <taxon>Cohnella</taxon>
    </lineage>
</organism>
<gene>
    <name evidence="9" type="primary">murJ</name>
    <name evidence="9" type="ORF">H7B90_15630</name>
</gene>
<dbReference type="Proteomes" id="UP000553776">
    <property type="component" value="Unassembled WGS sequence"/>
</dbReference>
<dbReference type="Pfam" id="PF03023">
    <property type="entry name" value="MurJ"/>
    <property type="match status" value="1"/>
</dbReference>
<evidence type="ECO:0000313" key="10">
    <source>
        <dbReference type="Proteomes" id="UP000553776"/>
    </source>
</evidence>
<keyword evidence="6 8" id="KW-1133">Transmembrane helix</keyword>
<keyword evidence="2" id="KW-1003">Cell membrane</keyword>
<evidence type="ECO:0000256" key="4">
    <source>
        <dbReference type="ARBA" id="ARBA00022960"/>
    </source>
</evidence>
<evidence type="ECO:0000256" key="6">
    <source>
        <dbReference type="ARBA" id="ARBA00022989"/>
    </source>
</evidence>
<accession>A0A841U459</accession>
<keyword evidence="4" id="KW-0133">Cell shape</keyword>
<feature type="transmembrane region" description="Helical" evidence="8">
    <location>
        <begin position="438"/>
        <end position="458"/>
    </location>
</feature>
<evidence type="ECO:0000256" key="7">
    <source>
        <dbReference type="ARBA" id="ARBA00023136"/>
    </source>
</evidence>
<dbReference type="AlphaFoldDB" id="A0A841U459"/>
<comment type="subcellular location">
    <subcellularLocation>
        <location evidence="1">Cell membrane</location>
        <topology evidence="1">Multi-pass membrane protein</topology>
    </subcellularLocation>
</comment>
<feature type="transmembrane region" description="Helical" evidence="8">
    <location>
        <begin position="407"/>
        <end position="426"/>
    </location>
</feature>
<feature type="transmembrane region" description="Helical" evidence="8">
    <location>
        <begin position="182"/>
        <end position="204"/>
    </location>
</feature>
<evidence type="ECO:0000256" key="3">
    <source>
        <dbReference type="ARBA" id="ARBA00022692"/>
    </source>
</evidence>
<dbReference type="GO" id="GO:0034204">
    <property type="term" value="P:lipid translocation"/>
    <property type="evidence" value="ECO:0007669"/>
    <property type="project" value="TreeGrafter"/>
</dbReference>